<keyword evidence="4" id="KW-1185">Reference proteome</keyword>
<dbReference type="InterPro" id="IPR000587">
    <property type="entry name" value="Creatinase_N"/>
</dbReference>
<feature type="domain" description="Peptidase M24" evidence="1">
    <location>
        <begin position="171"/>
        <end position="373"/>
    </location>
</feature>
<dbReference type="Gene3D" id="3.90.230.10">
    <property type="entry name" value="Creatinase/methionine aminopeptidase superfamily"/>
    <property type="match status" value="1"/>
</dbReference>
<dbReference type="PANTHER" id="PTHR46112:SF3">
    <property type="entry name" value="AMINOPEPTIDASE YPDF"/>
    <property type="match status" value="1"/>
</dbReference>
<dbReference type="EC" id="3.4.-.-" evidence="3"/>
<dbReference type="OrthoDB" id="9806388at2"/>
<dbReference type="SUPFAM" id="SSF53092">
    <property type="entry name" value="Creatinase/prolidase N-terminal domain"/>
    <property type="match status" value="1"/>
</dbReference>
<name>A0A2R8B5M9_9RHOB</name>
<dbReference type="Pfam" id="PF00557">
    <property type="entry name" value="Peptidase_M24"/>
    <property type="match status" value="1"/>
</dbReference>
<evidence type="ECO:0000313" key="3">
    <source>
        <dbReference type="EMBL" id="SPH17872.1"/>
    </source>
</evidence>
<gene>
    <name evidence="3" type="ORF">DEA8626_01400</name>
</gene>
<dbReference type="SUPFAM" id="SSF55920">
    <property type="entry name" value="Creatinase/aminopeptidase"/>
    <property type="match status" value="1"/>
</dbReference>
<dbReference type="EMBL" id="OMOQ01000001">
    <property type="protein sequence ID" value="SPH17872.1"/>
    <property type="molecule type" value="Genomic_DNA"/>
</dbReference>
<protein>
    <submittedName>
        <fullName evidence="3">Putative peptidase</fullName>
        <ecNumber evidence="3">3.4.-.-</ecNumber>
    </submittedName>
</protein>
<dbReference type="InterPro" id="IPR036005">
    <property type="entry name" value="Creatinase/aminopeptidase-like"/>
</dbReference>
<dbReference type="AlphaFoldDB" id="A0A2R8B5M9"/>
<dbReference type="PANTHER" id="PTHR46112">
    <property type="entry name" value="AMINOPEPTIDASE"/>
    <property type="match status" value="1"/>
</dbReference>
<evidence type="ECO:0000259" key="1">
    <source>
        <dbReference type="Pfam" id="PF00557"/>
    </source>
</evidence>
<dbReference type="InterPro" id="IPR029149">
    <property type="entry name" value="Creatin/AminoP/Spt16_N"/>
</dbReference>
<evidence type="ECO:0000313" key="4">
    <source>
        <dbReference type="Proteomes" id="UP000244924"/>
    </source>
</evidence>
<dbReference type="InterPro" id="IPR000994">
    <property type="entry name" value="Pept_M24"/>
</dbReference>
<reference evidence="3 4" key="1">
    <citation type="submission" date="2018-03" db="EMBL/GenBank/DDBJ databases">
        <authorList>
            <person name="Keele B.F."/>
        </authorList>
    </citation>
    <scope>NUCLEOTIDE SEQUENCE [LARGE SCALE GENOMIC DNA]</scope>
    <source>
        <strain evidence="3 4">CECT 8626</strain>
    </source>
</reference>
<dbReference type="RefSeq" id="WP_108852270.1">
    <property type="nucleotide sequence ID" value="NZ_OMOQ01000001.1"/>
</dbReference>
<organism evidence="3 4">
    <name type="scientific">Albidovulum aquaemixtae</name>
    <dbReference type="NCBI Taxonomy" id="1542388"/>
    <lineage>
        <taxon>Bacteria</taxon>
        <taxon>Pseudomonadati</taxon>
        <taxon>Pseudomonadota</taxon>
        <taxon>Alphaproteobacteria</taxon>
        <taxon>Rhodobacterales</taxon>
        <taxon>Paracoccaceae</taxon>
        <taxon>Albidovulum</taxon>
    </lineage>
</organism>
<dbReference type="Proteomes" id="UP000244924">
    <property type="component" value="Unassembled WGS sequence"/>
</dbReference>
<sequence>MSDRSAEGQVPFDHRLADELMESHQLDLLIVNSKHNVRYLLGGYEFFFFFQSMEALGHSRYLPLVIYVKGRPQDATYVASVMEAWDHALRPFWTPHVDLVSWGTMDAAGAAVKRAKACGLSKGRIGIEPAFLPADAMDLLSDGLPDASFGDATPVLERLRAVKRPDELSLLKRASEDIVGAMVATVEWAGPGTTKNEIVNRVRLEETRRGLGFDYCLVTMGSDRNRAPSDQAWQLSESMSIDSGGNLDGYIGDLCRMAVLGEPDGELRDLLAEVDATQQSVFSHIRAGAIGRDLLEYGNKVRSDGPNREYTDLVIHGMGLVSHEVPFIMSNRIYDGIDCDLALEAGMVLSVETTMAHPARGLVKLEDTVAVTADGGEVFGDAVRGWISR</sequence>
<dbReference type="GO" id="GO:0016787">
    <property type="term" value="F:hydrolase activity"/>
    <property type="evidence" value="ECO:0007669"/>
    <property type="project" value="UniProtKB-KW"/>
</dbReference>
<feature type="domain" description="Creatinase N-terminal" evidence="2">
    <location>
        <begin position="18"/>
        <end position="162"/>
    </location>
</feature>
<dbReference type="CDD" id="cd01066">
    <property type="entry name" value="APP_MetAP"/>
    <property type="match status" value="1"/>
</dbReference>
<proteinExistence type="predicted"/>
<dbReference type="Gene3D" id="3.40.350.10">
    <property type="entry name" value="Creatinase/prolidase N-terminal domain"/>
    <property type="match status" value="1"/>
</dbReference>
<keyword evidence="3" id="KW-0378">Hydrolase</keyword>
<evidence type="ECO:0000259" key="2">
    <source>
        <dbReference type="Pfam" id="PF01321"/>
    </source>
</evidence>
<dbReference type="Pfam" id="PF01321">
    <property type="entry name" value="Creatinase_N"/>
    <property type="match status" value="1"/>
</dbReference>
<accession>A0A2R8B5M9</accession>
<dbReference type="InterPro" id="IPR050659">
    <property type="entry name" value="Peptidase_M24B"/>
</dbReference>